<dbReference type="InterPro" id="IPR023753">
    <property type="entry name" value="FAD/NAD-binding_dom"/>
</dbReference>
<dbReference type="Proteomes" id="UP000285961">
    <property type="component" value="Unassembled WGS sequence"/>
</dbReference>
<feature type="domain" description="FAD/NAD(P)-binding" evidence="5">
    <location>
        <begin position="3"/>
        <end position="295"/>
    </location>
</feature>
<dbReference type="AlphaFoldDB" id="A0A419EVV1"/>
<dbReference type="Pfam" id="PF07992">
    <property type="entry name" value="Pyr_redox_2"/>
    <property type="match status" value="1"/>
</dbReference>
<reference evidence="6 7" key="1">
    <citation type="journal article" date="2017" name="ISME J.">
        <title>Energy and carbon metabolisms in a deep terrestrial subsurface fluid microbial community.</title>
        <authorList>
            <person name="Momper L."/>
            <person name="Jungbluth S.P."/>
            <person name="Lee M.D."/>
            <person name="Amend J.P."/>
        </authorList>
    </citation>
    <scope>NUCLEOTIDE SEQUENCE [LARGE SCALE GENOMIC DNA]</scope>
    <source>
        <strain evidence="6">SURF_17</strain>
    </source>
</reference>
<dbReference type="PRINTS" id="PR00411">
    <property type="entry name" value="PNDRDTASEI"/>
</dbReference>
<evidence type="ECO:0000313" key="7">
    <source>
        <dbReference type="Proteomes" id="UP000285961"/>
    </source>
</evidence>
<dbReference type="InterPro" id="IPR036188">
    <property type="entry name" value="FAD/NAD-bd_sf"/>
</dbReference>
<dbReference type="PANTHER" id="PTHR43429:SF3">
    <property type="entry name" value="NITRITE REDUCTASE [NAD(P)H]"/>
    <property type="match status" value="1"/>
</dbReference>
<dbReference type="SUPFAM" id="SSF51905">
    <property type="entry name" value="FAD/NAD(P)-binding domain"/>
    <property type="match status" value="2"/>
</dbReference>
<organism evidence="6 7">
    <name type="scientific">Candidatus Abyssobacteria bacterium SURF_17</name>
    <dbReference type="NCBI Taxonomy" id="2093361"/>
    <lineage>
        <taxon>Bacteria</taxon>
        <taxon>Pseudomonadati</taxon>
        <taxon>Candidatus Hydrogenedentota</taxon>
        <taxon>Candidatus Abyssobacteria</taxon>
    </lineage>
</organism>
<evidence type="ECO:0000259" key="5">
    <source>
        <dbReference type="Pfam" id="PF07992"/>
    </source>
</evidence>
<gene>
    <name evidence="6" type="ORF">C4532_12875</name>
</gene>
<name>A0A419EVV1_9BACT</name>
<dbReference type="PRINTS" id="PR00368">
    <property type="entry name" value="FADPNR"/>
</dbReference>
<accession>A0A419EVV1</accession>
<evidence type="ECO:0000256" key="3">
    <source>
        <dbReference type="ARBA" id="ARBA00022630"/>
    </source>
</evidence>
<proteinExistence type="inferred from homology"/>
<evidence type="ECO:0000256" key="1">
    <source>
        <dbReference type="ARBA" id="ARBA00001974"/>
    </source>
</evidence>
<evidence type="ECO:0000256" key="2">
    <source>
        <dbReference type="ARBA" id="ARBA00006442"/>
    </source>
</evidence>
<evidence type="ECO:0000256" key="4">
    <source>
        <dbReference type="ARBA" id="ARBA00022827"/>
    </source>
</evidence>
<protein>
    <submittedName>
        <fullName evidence="6">NAD(P)/FAD-dependent oxidoreductase</fullName>
    </submittedName>
</protein>
<dbReference type="Gene3D" id="3.50.50.60">
    <property type="entry name" value="FAD/NAD(P)-binding domain"/>
    <property type="match status" value="2"/>
</dbReference>
<dbReference type="InterPro" id="IPR050260">
    <property type="entry name" value="FAD-bd_OxRdtase"/>
</dbReference>
<dbReference type="EMBL" id="QZKI01000091">
    <property type="protein sequence ID" value="RJP68532.1"/>
    <property type="molecule type" value="Genomic_DNA"/>
</dbReference>
<dbReference type="GO" id="GO:0016491">
    <property type="term" value="F:oxidoreductase activity"/>
    <property type="evidence" value="ECO:0007669"/>
    <property type="project" value="InterPro"/>
</dbReference>
<sequence>MLKHVIIGNGPAGIEAARTIRTIHEDDEIVVLSDEAHISYSRFLLPDYIAGRIPLERLWLQSESYYREAKIELRLRTKVASVHSAGNSVTTADGERMEFDQLLIACGGKPKLPDINGIAESGALTLKTLADAQNILSRVKARASVLVLGRDLIGVEMARAFCQMGTRVTYIAWENELLPNIIDPATAEELSDKMRAAGVKMVLGEEILRMKSTNGTVSVDVAGKTLSADVLVVAVGMEPSLDSLNDSGIMVGSGVTTDERLRTNKANIYAAGDVAEIYDPRVHKRKLLFGWKNANEQGRIAGANMCGEDREFEIKYAPGVKQIFGVDVRHRWK</sequence>
<keyword evidence="3" id="KW-0285">Flavoprotein</keyword>
<evidence type="ECO:0000313" key="6">
    <source>
        <dbReference type="EMBL" id="RJP68532.1"/>
    </source>
</evidence>
<dbReference type="PANTHER" id="PTHR43429">
    <property type="entry name" value="PYRIDINE NUCLEOTIDE-DISULFIDE OXIDOREDUCTASE DOMAIN-CONTAINING"/>
    <property type="match status" value="1"/>
</dbReference>
<comment type="similarity">
    <text evidence="2">Belongs to the FAD-dependent oxidoreductase family.</text>
</comment>
<comment type="caution">
    <text evidence="6">The sequence shown here is derived from an EMBL/GenBank/DDBJ whole genome shotgun (WGS) entry which is preliminary data.</text>
</comment>
<keyword evidence="4" id="KW-0274">FAD</keyword>
<comment type="cofactor">
    <cofactor evidence="1">
        <name>FAD</name>
        <dbReference type="ChEBI" id="CHEBI:57692"/>
    </cofactor>
</comment>